<organism evidence="4">
    <name type="scientific">viral metagenome</name>
    <dbReference type="NCBI Taxonomy" id="1070528"/>
    <lineage>
        <taxon>unclassified sequences</taxon>
        <taxon>metagenomes</taxon>
        <taxon>organismal metagenomes</taxon>
    </lineage>
</organism>
<evidence type="ECO:0000256" key="2">
    <source>
        <dbReference type="ARBA" id="ARBA00022840"/>
    </source>
</evidence>
<dbReference type="EMBL" id="MN740974">
    <property type="protein sequence ID" value="QHU20785.1"/>
    <property type="molecule type" value="Genomic_DNA"/>
</dbReference>
<reference evidence="4" key="1">
    <citation type="journal article" date="2020" name="Nature">
        <title>Giant virus diversity and host interactions through global metagenomics.</title>
        <authorList>
            <person name="Schulz F."/>
            <person name="Roux S."/>
            <person name="Paez-Espino D."/>
            <person name="Jungbluth S."/>
            <person name="Walsh D.A."/>
            <person name="Denef V.J."/>
            <person name="McMahon K.D."/>
            <person name="Konstantinidis K.T."/>
            <person name="Eloe-Fadrosh E.A."/>
            <person name="Kyrpides N.C."/>
            <person name="Woyke T."/>
        </authorList>
    </citation>
    <scope>NUCLEOTIDE SEQUENCE</scope>
    <source>
        <strain evidence="4">GVMAG-S-3300013093-109</strain>
    </source>
</reference>
<sequence>MSCDITPKIEVVDAFLEDRLKDASADKIAIVLVGGPGSGKSGAKLDTVQLLEKEQHEFINIDPDEILIKLFNNNTNCYDKVSVINNKSYEMAIKQNKNIIFDGTGRNFEWYSENVIKRLKDLGYVVNLVIVMNDVDVVLNRIAERARQTGRNVNTNYMKTVYTALNEAIPKYLSLDCLYSNNIFLYDNTNTLHLVYTSSCKGNLKLMKHIKGGKSRKAKKCKRSRRTRRK</sequence>
<keyword evidence="2" id="KW-0067">ATP-binding</keyword>
<dbReference type="AlphaFoldDB" id="A0A6C0KS09"/>
<dbReference type="GO" id="GO:0005524">
    <property type="term" value="F:ATP binding"/>
    <property type="evidence" value="ECO:0007669"/>
    <property type="project" value="UniProtKB-KW"/>
</dbReference>
<feature type="domain" description="Zeta toxin" evidence="3">
    <location>
        <begin position="23"/>
        <end position="171"/>
    </location>
</feature>
<keyword evidence="1" id="KW-0547">Nucleotide-binding</keyword>
<accession>A0A6C0KS09</accession>
<dbReference type="Gene3D" id="3.40.50.300">
    <property type="entry name" value="P-loop containing nucleotide triphosphate hydrolases"/>
    <property type="match status" value="1"/>
</dbReference>
<dbReference type="InterPro" id="IPR010488">
    <property type="entry name" value="Zeta_toxin_domain"/>
</dbReference>
<name>A0A6C0KS09_9ZZZZ</name>
<evidence type="ECO:0000259" key="3">
    <source>
        <dbReference type="Pfam" id="PF06414"/>
    </source>
</evidence>
<evidence type="ECO:0000256" key="1">
    <source>
        <dbReference type="ARBA" id="ARBA00022741"/>
    </source>
</evidence>
<proteinExistence type="predicted"/>
<dbReference type="SUPFAM" id="SSF52540">
    <property type="entry name" value="P-loop containing nucleoside triphosphate hydrolases"/>
    <property type="match status" value="1"/>
</dbReference>
<dbReference type="InterPro" id="IPR027417">
    <property type="entry name" value="P-loop_NTPase"/>
</dbReference>
<evidence type="ECO:0000313" key="4">
    <source>
        <dbReference type="EMBL" id="QHU20785.1"/>
    </source>
</evidence>
<protein>
    <recommendedName>
        <fullName evidence="3">Zeta toxin domain-containing protein</fullName>
    </recommendedName>
</protein>
<dbReference type="Pfam" id="PF06414">
    <property type="entry name" value="Zeta_toxin"/>
    <property type="match status" value="1"/>
</dbReference>
<dbReference type="GO" id="GO:0016301">
    <property type="term" value="F:kinase activity"/>
    <property type="evidence" value="ECO:0007669"/>
    <property type="project" value="InterPro"/>
</dbReference>